<organism evidence="2 3">
    <name type="scientific">Desulfovibrio subterraneus</name>
    <dbReference type="NCBI Taxonomy" id="2718620"/>
    <lineage>
        <taxon>Bacteria</taxon>
        <taxon>Pseudomonadati</taxon>
        <taxon>Thermodesulfobacteriota</taxon>
        <taxon>Desulfovibrionia</taxon>
        <taxon>Desulfovibrionales</taxon>
        <taxon>Desulfovibrionaceae</taxon>
        <taxon>Desulfovibrio</taxon>
    </lineage>
</organism>
<feature type="region of interest" description="Disordered" evidence="1">
    <location>
        <begin position="132"/>
        <end position="153"/>
    </location>
</feature>
<evidence type="ECO:0008006" key="4">
    <source>
        <dbReference type="Google" id="ProtNLM"/>
    </source>
</evidence>
<sequence>MKKLLILVGVLGVIVVGLVVATFMSINPIIEKAVNTAGPKILLTNVHLDKADVSFMSGSGKLQGLVVGSPKGFAAPQTMKLGAVEVKLDTASLTKDVIIIEKVLIASPDLTYEKSGKLDNFTALLNNVQQTVGSGTETGNTAPAKEEAPAESGKGPKVIIRDLLITSAKVNMALTALGGQGMSVTLPDIHLTNIGEESGGATPAEAMQKILGALNGEMTSAVTKALGESVKKLQESVKSASDALKQGDGSGIEKIGEGLKGIMQ</sequence>
<comment type="caution">
    <text evidence="2">The sequence shown here is derived from an EMBL/GenBank/DDBJ whole genome shotgun (WGS) entry which is preliminary data.</text>
</comment>
<evidence type="ECO:0000313" key="2">
    <source>
        <dbReference type="EMBL" id="GFM32234.1"/>
    </source>
</evidence>
<accession>A0A7J0BGG2</accession>
<feature type="compositionally biased region" description="Polar residues" evidence="1">
    <location>
        <begin position="132"/>
        <end position="141"/>
    </location>
</feature>
<proteinExistence type="predicted"/>
<evidence type="ECO:0000256" key="1">
    <source>
        <dbReference type="SAM" id="MobiDB-lite"/>
    </source>
</evidence>
<keyword evidence="3" id="KW-1185">Reference proteome</keyword>
<protein>
    <recommendedName>
        <fullName evidence="4">AsmA domain-containing protein</fullName>
    </recommendedName>
</protein>
<name>A0A7J0BGG2_9BACT</name>
<gene>
    <name evidence="2" type="ORF">DSM101010T_05990</name>
</gene>
<reference evidence="2 3" key="1">
    <citation type="submission" date="2020-05" db="EMBL/GenBank/DDBJ databases">
        <title>Draft genome sequence of Desulfovibrio sp. strain HN2T.</title>
        <authorList>
            <person name="Ueno A."/>
            <person name="Tamazawa S."/>
            <person name="Tamamura S."/>
            <person name="Murakami T."/>
            <person name="Kiyama T."/>
            <person name="Inomata H."/>
            <person name="Amano Y."/>
            <person name="Miyakawa K."/>
            <person name="Tamaki H."/>
            <person name="Naganuma T."/>
            <person name="Kaneko K."/>
        </authorList>
    </citation>
    <scope>NUCLEOTIDE SEQUENCE [LARGE SCALE GENOMIC DNA]</scope>
    <source>
        <strain evidence="2 3">HN2</strain>
    </source>
</reference>
<evidence type="ECO:0000313" key="3">
    <source>
        <dbReference type="Proteomes" id="UP000503840"/>
    </source>
</evidence>
<dbReference type="AlphaFoldDB" id="A0A7J0BGG2"/>
<dbReference type="Proteomes" id="UP000503840">
    <property type="component" value="Unassembled WGS sequence"/>
</dbReference>
<dbReference type="RefSeq" id="WP_174403918.1">
    <property type="nucleotide sequence ID" value="NZ_BLVO01000004.1"/>
</dbReference>
<dbReference type="EMBL" id="BLVO01000004">
    <property type="protein sequence ID" value="GFM32234.1"/>
    <property type="molecule type" value="Genomic_DNA"/>
</dbReference>